<dbReference type="AlphaFoldDB" id="A0A127A7X5"/>
<feature type="region of interest" description="Disordered" evidence="1">
    <location>
        <begin position="1"/>
        <end position="44"/>
    </location>
</feature>
<gene>
    <name evidence="2" type="ORF">SA2016_4073</name>
</gene>
<dbReference type="Proteomes" id="UP000070134">
    <property type="component" value="Chromosome"/>
</dbReference>
<evidence type="ECO:0000256" key="1">
    <source>
        <dbReference type="SAM" id="MobiDB-lite"/>
    </source>
</evidence>
<accession>A0A127A7X5</accession>
<proteinExistence type="predicted"/>
<dbReference type="EMBL" id="CP014518">
    <property type="protein sequence ID" value="AMM34725.1"/>
    <property type="molecule type" value="Genomic_DNA"/>
</dbReference>
<sequence>MPSRTPLPLTDTESLRAERTAARPPSSASVPPQPQTAPEEVTPVAHRIRSALRALGLARIDAERIDAHRDAVQRELVLSRPVL</sequence>
<dbReference type="RefSeq" id="WP_066501718.1">
    <property type="nucleotide sequence ID" value="NZ_BJMO01000016.1"/>
</dbReference>
<dbReference type="STRING" id="37927.SA2016_4073"/>
<keyword evidence="3" id="KW-1185">Reference proteome</keyword>
<dbReference type="KEGG" id="satk:SA2016_4073"/>
<reference evidence="2 3" key="1">
    <citation type="submission" date="2016-02" db="EMBL/GenBank/DDBJ databases">
        <title>Complete genome of Sinomonas atrocyanea KCTC 3377.</title>
        <authorList>
            <person name="Kim K.M."/>
        </authorList>
    </citation>
    <scope>NUCLEOTIDE SEQUENCE [LARGE SCALE GENOMIC DNA]</scope>
    <source>
        <strain evidence="2 3">KCTC 3377</strain>
    </source>
</reference>
<protein>
    <submittedName>
        <fullName evidence="2">Uncharacterized protein</fullName>
    </submittedName>
</protein>
<evidence type="ECO:0000313" key="3">
    <source>
        <dbReference type="Proteomes" id="UP000070134"/>
    </source>
</evidence>
<evidence type="ECO:0000313" key="2">
    <source>
        <dbReference type="EMBL" id="AMM34725.1"/>
    </source>
</evidence>
<organism evidence="2 3">
    <name type="scientific">Sinomonas atrocyanea</name>
    <dbReference type="NCBI Taxonomy" id="37927"/>
    <lineage>
        <taxon>Bacteria</taxon>
        <taxon>Bacillati</taxon>
        <taxon>Actinomycetota</taxon>
        <taxon>Actinomycetes</taxon>
        <taxon>Micrococcales</taxon>
        <taxon>Micrococcaceae</taxon>
        <taxon>Sinomonas</taxon>
    </lineage>
</organism>
<name>A0A127A7X5_9MICC</name>